<dbReference type="Proteomes" id="UP000250235">
    <property type="component" value="Unassembled WGS sequence"/>
</dbReference>
<accession>A0A2Z7ABH1</accession>
<evidence type="ECO:0000313" key="2">
    <source>
        <dbReference type="Proteomes" id="UP000250235"/>
    </source>
</evidence>
<protein>
    <submittedName>
        <fullName evidence="1">ABC transporter G family member 15-like</fullName>
    </submittedName>
</protein>
<organism evidence="1 2">
    <name type="scientific">Dorcoceras hygrometricum</name>
    <dbReference type="NCBI Taxonomy" id="472368"/>
    <lineage>
        <taxon>Eukaryota</taxon>
        <taxon>Viridiplantae</taxon>
        <taxon>Streptophyta</taxon>
        <taxon>Embryophyta</taxon>
        <taxon>Tracheophyta</taxon>
        <taxon>Spermatophyta</taxon>
        <taxon>Magnoliopsida</taxon>
        <taxon>eudicotyledons</taxon>
        <taxon>Gunneridae</taxon>
        <taxon>Pentapetalae</taxon>
        <taxon>asterids</taxon>
        <taxon>lamiids</taxon>
        <taxon>Lamiales</taxon>
        <taxon>Gesneriaceae</taxon>
        <taxon>Didymocarpoideae</taxon>
        <taxon>Trichosporeae</taxon>
        <taxon>Loxocarpinae</taxon>
        <taxon>Dorcoceras</taxon>
    </lineage>
</organism>
<reference evidence="1 2" key="1">
    <citation type="journal article" date="2015" name="Proc. Natl. Acad. Sci. U.S.A.">
        <title>The resurrection genome of Boea hygrometrica: A blueprint for survival of dehydration.</title>
        <authorList>
            <person name="Xiao L."/>
            <person name="Yang G."/>
            <person name="Zhang L."/>
            <person name="Yang X."/>
            <person name="Zhao S."/>
            <person name="Ji Z."/>
            <person name="Zhou Q."/>
            <person name="Hu M."/>
            <person name="Wang Y."/>
            <person name="Chen M."/>
            <person name="Xu Y."/>
            <person name="Jin H."/>
            <person name="Xiao X."/>
            <person name="Hu G."/>
            <person name="Bao F."/>
            <person name="Hu Y."/>
            <person name="Wan P."/>
            <person name="Li L."/>
            <person name="Deng X."/>
            <person name="Kuang T."/>
            <person name="Xiang C."/>
            <person name="Zhu J.K."/>
            <person name="Oliver M.J."/>
            <person name="He Y."/>
        </authorList>
    </citation>
    <scope>NUCLEOTIDE SEQUENCE [LARGE SCALE GENOMIC DNA]</scope>
    <source>
        <strain evidence="2">cv. XS01</strain>
    </source>
</reference>
<dbReference type="EMBL" id="KV017141">
    <property type="protein sequence ID" value="KZV19060.1"/>
    <property type="molecule type" value="Genomic_DNA"/>
</dbReference>
<sequence>MLRLVVHCSCDWFYARSCCVWMSSRELWSTRVSAPVLATGCVGTLRLVPDEGSVVRCFVFCVWMTSSCIYFQPFVPYLSNPRTLFSRELFRRFPVVSVVVLARARILPESSGFLAGLVVAQYKRLVVQLREIVRYCSLQLVMITVVSDWICLAWLEISSAVGSCVCWFGKLLVSTGFVGGQLFEPFVPYLSNPRTLFSRELFRRFPVVSVVVLARARLLPECSGFLAGLVVAQYKDVRASGDTALSSPCWDRSHHEPSDVGVQVQQLFSQLWQSN</sequence>
<gene>
    <name evidence="1" type="ORF">F511_13976</name>
</gene>
<evidence type="ECO:0000313" key="1">
    <source>
        <dbReference type="EMBL" id="KZV19060.1"/>
    </source>
</evidence>
<proteinExistence type="predicted"/>
<dbReference type="AlphaFoldDB" id="A0A2Z7ABH1"/>
<keyword evidence="2" id="KW-1185">Reference proteome</keyword>
<name>A0A2Z7ABH1_9LAMI</name>